<sequence>MGAKSSTAAGSSGATLSSGGADSDTRSRALSTSAGTSDSGIGLLRSASQGAGGSGNGATGPPNSSSIVRDRVGDRGRTRSLSSVPGVSNGATALSIPTLLSRTTGSGAHSLGGGGNTSSETEGSSPEDYATEGPLTSLGLGRVFATHSLPAHLWSFNVSTN</sequence>
<evidence type="ECO:0000313" key="3">
    <source>
        <dbReference type="Proteomes" id="UP000326759"/>
    </source>
</evidence>
<feature type="compositionally biased region" description="Polar residues" evidence="1">
    <location>
        <begin position="28"/>
        <end position="39"/>
    </location>
</feature>
<proteinExistence type="predicted"/>
<feature type="region of interest" description="Disordered" evidence="1">
    <location>
        <begin position="1"/>
        <end position="135"/>
    </location>
</feature>
<feature type="compositionally biased region" description="Basic and acidic residues" evidence="1">
    <location>
        <begin position="68"/>
        <end position="77"/>
    </location>
</feature>
<reference evidence="2 3" key="1">
    <citation type="journal article" date="2019" name="PLoS Biol.">
        <title>Sex chromosomes control vertical transmission of feminizing Wolbachia symbionts in an isopod.</title>
        <authorList>
            <person name="Becking T."/>
            <person name="Chebbi M.A."/>
            <person name="Giraud I."/>
            <person name="Moumen B."/>
            <person name="Laverre T."/>
            <person name="Caubet Y."/>
            <person name="Peccoud J."/>
            <person name="Gilbert C."/>
            <person name="Cordaux R."/>
        </authorList>
    </citation>
    <scope>NUCLEOTIDE SEQUENCE [LARGE SCALE GENOMIC DNA]</scope>
    <source>
        <strain evidence="2">ANa2</strain>
        <tissue evidence="2">Whole body excluding digestive tract and cuticle</tissue>
    </source>
</reference>
<evidence type="ECO:0000256" key="1">
    <source>
        <dbReference type="SAM" id="MobiDB-lite"/>
    </source>
</evidence>
<protein>
    <submittedName>
        <fullName evidence="2">Uncharacterized protein</fullName>
    </submittedName>
</protein>
<dbReference type="Proteomes" id="UP000326759">
    <property type="component" value="Unassembled WGS sequence"/>
</dbReference>
<accession>A0A5N5SJM9</accession>
<dbReference type="AlphaFoldDB" id="A0A5N5SJM9"/>
<feature type="compositionally biased region" description="Polar residues" evidence="1">
    <location>
        <begin position="79"/>
        <end position="92"/>
    </location>
</feature>
<name>A0A5N5SJM9_9CRUS</name>
<gene>
    <name evidence="2" type="ORF">Anas_01828</name>
</gene>
<comment type="caution">
    <text evidence="2">The sequence shown here is derived from an EMBL/GenBank/DDBJ whole genome shotgun (WGS) entry which is preliminary data.</text>
</comment>
<feature type="compositionally biased region" description="Low complexity" evidence="1">
    <location>
        <begin position="1"/>
        <end position="22"/>
    </location>
</feature>
<dbReference type="EMBL" id="SEYY01024253">
    <property type="protein sequence ID" value="KAB7494271.1"/>
    <property type="molecule type" value="Genomic_DNA"/>
</dbReference>
<organism evidence="2 3">
    <name type="scientific">Armadillidium nasatum</name>
    <dbReference type="NCBI Taxonomy" id="96803"/>
    <lineage>
        <taxon>Eukaryota</taxon>
        <taxon>Metazoa</taxon>
        <taxon>Ecdysozoa</taxon>
        <taxon>Arthropoda</taxon>
        <taxon>Crustacea</taxon>
        <taxon>Multicrustacea</taxon>
        <taxon>Malacostraca</taxon>
        <taxon>Eumalacostraca</taxon>
        <taxon>Peracarida</taxon>
        <taxon>Isopoda</taxon>
        <taxon>Oniscidea</taxon>
        <taxon>Crinocheta</taxon>
        <taxon>Armadillidiidae</taxon>
        <taxon>Armadillidium</taxon>
    </lineage>
</organism>
<keyword evidence="3" id="KW-1185">Reference proteome</keyword>
<dbReference type="OrthoDB" id="10057496at2759"/>
<evidence type="ECO:0000313" key="2">
    <source>
        <dbReference type="EMBL" id="KAB7494271.1"/>
    </source>
</evidence>